<keyword evidence="1" id="KW-0812">Transmembrane</keyword>
<dbReference type="GeneID" id="41600523"/>
<protein>
    <submittedName>
        <fullName evidence="2">Uncharacterized protein</fullName>
    </submittedName>
</protein>
<organism evidence="2 3">
    <name type="scientific">Nitrosopumilus piranensis</name>
    <dbReference type="NCBI Taxonomy" id="1582439"/>
    <lineage>
        <taxon>Archaea</taxon>
        <taxon>Nitrososphaerota</taxon>
        <taxon>Nitrososphaeria</taxon>
        <taxon>Nitrosopumilales</taxon>
        <taxon>Nitrosopumilaceae</taxon>
        <taxon>Nitrosopumilus</taxon>
    </lineage>
</organism>
<proteinExistence type="predicted"/>
<evidence type="ECO:0000256" key="1">
    <source>
        <dbReference type="SAM" id="Phobius"/>
    </source>
</evidence>
<feature type="transmembrane region" description="Helical" evidence="1">
    <location>
        <begin position="103"/>
        <end position="127"/>
    </location>
</feature>
<name>A0A0C5BS81_9ARCH</name>
<dbReference type="STRING" id="1582439.NPIRD3C_1396"/>
<evidence type="ECO:0000313" key="2">
    <source>
        <dbReference type="EMBL" id="AJM92608.1"/>
    </source>
</evidence>
<dbReference type="RefSeq" id="WP_237087633.1">
    <property type="nucleotide sequence ID" value="NZ_CP010868.1"/>
</dbReference>
<dbReference type="AlphaFoldDB" id="A0A0C5BS81"/>
<reference evidence="2 3" key="3">
    <citation type="journal article" date="2019" name="Int. J. Syst. Evol. Microbiol.">
        <title>Nitrosopumilus adriaticus sp. nov. and Nitrosopumilus piranensis sp. nov., two ammonia-oxidizing archaea from the Adriatic Sea and members of the class Nitrososphaeria.</title>
        <authorList>
            <person name="Bayer B."/>
            <person name="Vojvoda J."/>
            <person name="Reinthaler T."/>
            <person name="Reyes C."/>
            <person name="Pinto M."/>
            <person name="Herndl G.J."/>
        </authorList>
    </citation>
    <scope>NUCLEOTIDE SEQUENCE [LARGE SCALE GENOMIC DNA]</scope>
    <source>
        <strain evidence="2 3">D3C</strain>
    </source>
</reference>
<reference evidence="2 3" key="2">
    <citation type="journal article" date="2016" name="ISME J.">
        <title>Physiological and genomic characterization of two novel marine thaumarchaeal strains indicates niche differentiation.</title>
        <authorList>
            <person name="Bayer B."/>
            <person name="Vojvoda J."/>
            <person name="Offre P."/>
            <person name="Alves R.J."/>
            <person name="Elisabeth N.H."/>
            <person name="Garcia J.A."/>
            <person name="Volland J.M."/>
            <person name="Srivastava A."/>
            <person name="Schleper C."/>
            <person name="Herndl G.J."/>
        </authorList>
    </citation>
    <scope>NUCLEOTIDE SEQUENCE [LARGE SCALE GENOMIC DNA]</scope>
    <source>
        <strain evidence="2 3">D3C</strain>
    </source>
</reference>
<dbReference type="EMBL" id="CP010868">
    <property type="protein sequence ID" value="AJM92608.1"/>
    <property type="molecule type" value="Genomic_DNA"/>
</dbReference>
<evidence type="ECO:0000313" key="3">
    <source>
        <dbReference type="Proteomes" id="UP000032027"/>
    </source>
</evidence>
<dbReference type="Proteomes" id="UP000032027">
    <property type="component" value="Chromosome"/>
</dbReference>
<dbReference type="KEGG" id="nid:NPIRD3C_1396"/>
<reference evidence="3" key="1">
    <citation type="submission" date="2015-02" db="EMBL/GenBank/DDBJ databases">
        <title>Characterization of two novel Thaumarchaeota isolated from the Northern Adriatic Sea.</title>
        <authorList>
            <person name="Bayer B."/>
            <person name="Vojvoda J."/>
            <person name="Offre P."/>
            <person name="Srivastava A."/>
            <person name="Elisabeth N."/>
            <person name="Garcia J.A.L."/>
            <person name="Schleper C."/>
            <person name="Herndl G.J."/>
        </authorList>
    </citation>
    <scope>NUCLEOTIDE SEQUENCE [LARGE SCALE GENOMIC DNA]</scope>
    <source>
        <strain evidence="3">D3C</strain>
    </source>
</reference>
<feature type="transmembrane region" description="Helical" evidence="1">
    <location>
        <begin position="133"/>
        <end position="151"/>
    </location>
</feature>
<gene>
    <name evidence="2" type="ORF">NPIRD3C_1396</name>
</gene>
<dbReference type="PATRIC" id="fig|1582439.9.peg.1442"/>
<accession>A0A0C5BS81</accession>
<dbReference type="HOGENOM" id="CLU_1536585_0_0_2"/>
<keyword evidence="3" id="KW-1185">Reference proteome</keyword>
<sequence length="174" mass="19705">MTSCSGCNVTLGWKKYNFQKQWRIPGYFCKDCMKKIGHDFDEHGKITLPKRTCDSCHQEFFFLTTTWQNKQRHRCCDVCKDLDSIESSSKTALLPSVPSRIPVMMAIFAAFGIMLMIGGFAYVMLVAPQQESSILHVIIGSCMSGAGFMLARKMVKVRNMILGKNSQLTTEELR</sequence>
<keyword evidence="1" id="KW-0472">Membrane</keyword>
<keyword evidence="1" id="KW-1133">Transmembrane helix</keyword>